<dbReference type="Proteomes" id="UP001234178">
    <property type="component" value="Unassembled WGS sequence"/>
</dbReference>
<comment type="caution">
    <text evidence="1">The sequence shown here is derived from an EMBL/GenBank/DDBJ whole genome shotgun (WGS) entry which is preliminary data.</text>
</comment>
<gene>
    <name evidence="1" type="ORF">OUZ56_032184</name>
</gene>
<accession>A0ABQ9ZWG9</accession>
<organism evidence="1 2">
    <name type="scientific">Daphnia magna</name>
    <dbReference type="NCBI Taxonomy" id="35525"/>
    <lineage>
        <taxon>Eukaryota</taxon>
        <taxon>Metazoa</taxon>
        <taxon>Ecdysozoa</taxon>
        <taxon>Arthropoda</taxon>
        <taxon>Crustacea</taxon>
        <taxon>Branchiopoda</taxon>
        <taxon>Diplostraca</taxon>
        <taxon>Cladocera</taxon>
        <taxon>Anomopoda</taxon>
        <taxon>Daphniidae</taxon>
        <taxon>Daphnia</taxon>
    </lineage>
</organism>
<name>A0ABQ9ZWG9_9CRUS</name>
<sequence>MNTLFYSIDRSVDELPHLAPENDNPENQAGIVHEEQAPLSAENADEVPAMRRRGRPRKFLIKNANVGNEPLRRPRGHPRQVQIPGRALAEIVAVEPAARRSSGQPRRVPVVAATVPVVMEPVIAALFIVAVDHAHIEPAQQPAHICDVCNVNP</sequence>
<evidence type="ECO:0000313" key="1">
    <source>
        <dbReference type="EMBL" id="KAK4017236.1"/>
    </source>
</evidence>
<reference evidence="1 2" key="1">
    <citation type="journal article" date="2023" name="Nucleic Acids Res.">
        <title>The hologenome of Daphnia magna reveals possible DNA methylation and microbiome-mediated evolution of the host genome.</title>
        <authorList>
            <person name="Chaturvedi A."/>
            <person name="Li X."/>
            <person name="Dhandapani V."/>
            <person name="Marshall H."/>
            <person name="Kissane S."/>
            <person name="Cuenca-Cambronero M."/>
            <person name="Asole G."/>
            <person name="Calvet F."/>
            <person name="Ruiz-Romero M."/>
            <person name="Marangio P."/>
            <person name="Guigo R."/>
            <person name="Rago D."/>
            <person name="Mirbahai L."/>
            <person name="Eastwood N."/>
            <person name="Colbourne J.K."/>
            <person name="Zhou J."/>
            <person name="Mallon E."/>
            <person name="Orsini L."/>
        </authorList>
    </citation>
    <scope>NUCLEOTIDE SEQUENCE [LARGE SCALE GENOMIC DNA]</scope>
    <source>
        <strain evidence="1">LRV0_1</strain>
    </source>
</reference>
<dbReference type="EMBL" id="JAOYFB010000005">
    <property type="protein sequence ID" value="KAK4017236.1"/>
    <property type="molecule type" value="Genomic_DNA"/>
</dbReference>
<protein>
    <submittedName>
        <fullName evidence="1">Uncharacterized protein</fullName>
    </submittedName>
</protein>
<proteinExistence type="predicted"/>
<evidence type="ECO:0000313" key="2">
    <source>
        <dbReference type="Proteomes" id="UP001234178"/>
    </source>
</evidence>
<keyword evidence="2" id="KW-1185">Reference proteome</keyword>